<dbReference type="AlphaFoldDB" id="G6B236"/>
<dbReference type="Proteomes" id="UP000004407">
    <property type="component" value="Unassembled WGS sequence"/>
</dbReference>
<comment type="caution">
    <text evidence="1">The sequence shown here is derived from an EMBL/GenBank/DDBJ whole genome shotgun (WGS) entry which is preliminary data.</text>
</comment>
<evidence type="ECO:0000313" key="1">
    <source>
        <dbReference type="EMBL" id="EHJ35473.1"/>
    </source>
</evidence>
<proteinExistence type="predicted"/>
<name>G6B236_9BACT</name>
<dbReference type="EMBL" id="AFZZ01000256">
    <property type="protein sequence ID" value="EHJ35473.1"/>
    <property type="molecule type" value="Genomic_DNA"/>
</dbReference>
<sequence>MQRYNYFFTYAKFQASFLHIPPTTTDFSLWHTICYLDFIVTSKKITSILKL</sequence>
<gene>
    <name evidence="1" type="ORF">HMPREF0673_02968</name>
</gene>
<evidence type="ECO:0000313" key="2">
    <source>
        <dbReference type="Proteomes" id="UP000004407"/>
    </source>
</evidence>
<reference evidence="1 2" key="1">
    <citation type="submission" date="2011-08" db="EMBL/GenBank/DDBJ databases">
        <authorList>
            <person name="Weinstock G."/>
            <person name="Sodergren E."/>
            <person name="Clifton S."/>
            <person name="Fulton L."/>
            <person name="Fulton B."/>
            <person name="Courtney L."/>
            <person name="Fronick C."/>
            <person name="Harrison M."/>
            <person name="Strong C."/>
            <person name="Farmer C."/>
            <person name="Delahaunty K."/>
            <person name="Markovic C."/>
            <person name="Hall O."/>
            <person name="Minx P."/>
            <person name="Tomlinson C."/>
            <person name="Mitreva M."/>
            <person name="Hou S."/>
            <person name="Chen J."/>
            <person name="Wollam A."/>
            <person name="Pepin K.H."/>
            <person name="Johnson M."/>
            <person name="Bhonagiri V."/>
            <person name="Zhang X."/>
            <person name="Suruliraj S."/>
            <person name="Warren W."/>
            <person name="Chinwalla A."/>
            <person name="Mardis E.R."/>
            <person name="Wilson R.K."/>
        </authorList>
    </citation>
    <scope>NUCLEOTIDE SEQUENCE [LARGE SCALE GENOMIC DNA]</scope>
    <source>
        <strain evidence="1 2">DSM 18206</strain>
    </source>
</reference>
<dbReference type="HOGENOM" id="CLU_3102329_0_0_10"/>
<protein>
    <submittedName>
        <fullName evidence="1">Uncharacterized protein</fullName>
    </submittedName>
</protein>
<organism evidence="1 2">
    <name type="scientific">Leyella stercorea DSM 18206</name>
    <dbReference type="NCBI Taxonomy" id="1002367"/>
    <lineage>
        <taxon>Bacteria</taxon>
        <taxon>Pseudomonadati</taxon>
        <taxon>Bacteroidota</taxon>
        <taxon>Bacteroidia</taxon>
        <taxon>Bacteroidales</taxon>
        <taxon>Prevotellaceae</taxon>
        <taxon>Leyella</taxon>
    </lineage>
</organism>
<accession>G6B236</accession>